<proteinExistence type="predicted"/>
<feature type="domain" description="R3H-associated N-terminal" evidence="1">
    <location>
        <begin position="75"/>
        <end position="195"/>
    </location>
</feature>
<dbReference type="WBParaSite" id="MhA1_Contig199.frz3.gene1">
    <property type="protein sequence ID" value="MhA1_Contig199.frz3.gene1"/>
    <property type="gene ID" value="MhA1_Contig199.frz3.gene1"/>
</dbReference>
<organism evidence="2 3">
    <name type="scientific">Meloidogyne hapla</name>
    <name type="common">Root-knot nematode worm</name>
    <dbReference type="NCBI Taxonomy" id="6305"/>
    <lineage>
        <taxon>Eukaryota</taxon>
        <taxon>Metazoa</taxon>
        <taxon>Ecdysozoa</taxon>
        <taxon>Nematoda</taxon>
        <taxon>Chromadorea</taxon>
        <taxon>Rhabditida</taxon>
        <taxon>Tylenchina</taxon>
        <taxon>Tylenchomorpha</taxon>
        <taxon>Tylenchoidea</taxon>
        <taxon>Meloidogynidae</taxon>
        <taxon>Meloidogyninae</taxon>
        <taxon>Meloidogyne</taxon>
    </lineage>
</organism>
<dbReference type="SUPFAM" id="SSF82708">
    <property type="entry name" value="R3H domain"/>
    <property type="match status" value="1"/>
</dbReference>
<dbReference type="AlphaFoldDB" id="A0A1I8BCE9"/>
<protein>
    <submittedName>
        <fullName evidence="3">R3H-assoc domain-containing protein</fullName>
    </submittedName>
</protein>
<sequence length="271" mass="32100">MGILRNKEKFYEPIRIEEIADEVNEDYANYILESDFSDDNEQDVNKEKVKSFQCKKTRRYRASKNVEMVDGLTPKRNMSGHKQRRIENARMLMSYADLDDIYFDGSDLIDETITAFTRLLRDESKMKLWNDFIEMDEKGQEKMIEKIEKELSQAKASEKPCSSKKAGNNERKENSTNLAEECFKRLDRKIRNCLLKRRYIRFDYLSQIETDLRAFFEHCSTGVFCEQIACQVKRFYMHAVSQFLRLKSQSNFLNLLVKNFGKGIAHEHNKK</sequence>
<dbReference type="OMA" id="NATYMEV"/>
<dbReference type="InterPro" id="IPR036867">
    <property type="entry name" value="R3H_dom_sf"/>
</dbReference>
<reference evidence="3" key="1">
    <citation type="submission" date="2016-11" db="UniProtKB">
        <authorList>
            <consortium name="WormBaseParasite"/>
        </authorList>
    </citation>
    <scope>IDENTIFICATION</scope>
</reference>
<evidence type="ECO:0000313" key="2">
    <source>
        <dbReference type="Proteomes" id="UP000095281"/>
    </source>
</evidence>
<dbReference type="PANTHER" id="PTHR32019:SF2">
    <property type="entry name" value="R3H DOMAIN-CONTAINING PROTEIN 4"/>
    <property type="match status" value="1"/>
</dbReference>
<dbReference type="InterPro" id="IPR039629">
    <property type="entry name" value="R3HDM4"/>
</dbReference>
<dbReference type="InterPro" id="IPR025952">
    <property type="entry name" value="R3H-assoc_dom"/>
</dbReference>
<keyword evidence="2" id="KW-1185">Reference proteome</keyword>
<dbReference type="PANTHER" id="PTHR32019">
    <property type="entry name" value="R3H DOMAIN-CONTAINING PROTEIN 4"/>
    <property type="match status" value="1"/>
</dbReference>
<dbReference type="GO" id="GO:0003676">
    <property type="term" value="F:nucleic acid binding"/>
    <property type="evidence" value="ECO:0007669"/>
    <property type="project" value="InterPro"/>
</dbReference>
<evidence type="ECO:0000259" key="1">
    <source>
        <dbReference type="Pfam" id="PF13902"/>
    </source>
</evidence>
<dbReference type="Proteomes" id="UP000095281">
    <property type="component" value="Unplaced"/>
</dbReference>
<name>A0A1I8BCE9_MELHA</name>
<evidence type="ECO:0000313" key="3">
    <source>
        <dbReference type="WBParaSite" id="MhA1_Contig199.frz3.gene1"/>
    </source>
</evidence>
<dbReference type="Pfam" id="PF13902">
    <property type="entry name" value="R3H-assoc"/>
    <property type="match status" value="1"/>
</dbReference>
<accession>A0A1I8BCE9</accession>